<dbReference type="AlphaFoldDB" id="A0A0W8DT09"/>
<evidence type="ECO:0000313" key="1">
    <source>
        <dbReference type="EMBL" id="KUF99514.1"/>
    </source>
</evidence>
<keyword evidence="1" id="KW-0418">Kinase</keyword>
<name>A0A0W8DT09_PHYNI</name>
<protein>
    <submittedName>
        <fullName evidence="1">Aurora kinase A-A</fullName>
    </submittedName>
</protein>
<proteinExistence type="predicted"/>
<accession>A0A0W8DT09</accession>
<reference evidence="1 2" key="1">
    <citation type="submission" date="2015-11" db="EMBL/GenBank/DDBJ databases">
        <title>Genomes and virulence difference between two physiological races of Phytophthora nicotianae.</title>
        <authorList>
            <person name="Liu H."/>
            <person name="Ma X."/>
            <person name="Yu H."/>
            <person name="Fang D."/>
            <person name="Li Y."/>
            <person name="Wang X."/>
            <person name="Wang W."/>
            <person name="Dong Y."/>
            <person name="Xiao B."/>
        </authorList>
    </citation>
    <scope>NUCLEOTIDE SEQUENCE [LARGE SCALE GENOMIC DNA]</scope>
    <source>
        <strain evidence="2">race 1</strain>
    </source>
</reference>
<sequence>MDSCQSNYNVCRAGAVINTVNLDRFKLQQLQDKSPPLGTHSYAGYEARAEVFTITPTREDTKTDPLDTAILALHVAQKNFQRVLDQVKLARTGETHSNSVTALGVAHQEYIRALRRVKQIKYRSKKAVGFRALQQDICQLKELTAQLKRRHHEITTSLPPKQTVWTAVVEYFRVFRYGLQDSSPPVQQKFIRSTIASDVFYNGECGAEAILRSWKLLSSWFRNVQLELVRIKKMSANSVVAVTTTSITITEETLRHAFPHLIDTGTGSSSFALVHLLLDERLVLHGSTYFEWDPVYGRVTRVVSQADMITPVLMLLGSLEDVSRVFENALVSPTFELRLFS</sequence>
<keyword evidence="1" id="KW-0808">Transferase</keyword>
<dbReference type="Proteomes" id="UP000054636">
    <property type="component" value="Unassembled WGS sequence"/>
</dbReference>
<gene>
    <name evidence="1" type="ORF">AM588_10010996</name>
</gene>
<dbReference type="GO" id="GO:0016301">
    <property type="term" value="F:kinase activity"/>
    <property type="evidence" value="ECO:0007669"/>
    <property type="project" value="UniProtKB-KW"/>
</dbReference>
<dbReference type="EMBL" id="LNFP01000025">
    <property type="protein sequence ID" value="KUF99514.1"/>
    <property type="molecule type" value="Genomic_DNA"/>
</dbReference>
<comment type="caution">
    <text evidence="1">The sequence shown here is derived from an EMBL/GenBank/DDBJ whole genome shotgun (WGS) entry which is preliminary data.</text>
</comment>
<organism evidence="1 2">
    <name type="scientific">Phytophthora nicotianae</name>
    <name type="common">Potato buckeye rot agent</name>
    <name type="synonym">Phytophthora parasitica</name>
    <dbReference type="NCBI Taxonomy" id="4792"/>
    <lineage>
        <taxon>Eukaryota</taxon>
        <taxon>Sar</taxon>
        <taxon>Stramenopiles</taxon>
        <taxon>Oomycota</taxon>
        <taxon>Peronosporomycetes</taxon>
        <taxon>Peronosporales</taxon>
        <taxon>Peronosporaceae</taxon>
        <taxon>Phytophthora</taxon>
    </lineage>
</organism>
<evidence type="ECO:0000313" key="2">
    <source>
        <dbReference type="Proteomes" id="UP000054636"/>
    </source>
</evidence>